<feature type="binding site" evidence="11">
    <location>
        <position position="11"/>
    </location>
    <ligand>
        <name>Zn(2+)</name>
        <dbReference type="ChEBI" id="CHEBI:29105"/>
    </ligand>
</feature>
<feature type="binding site" evidence="11">
    <location>
        <position position="57"/>
    </location>
    <ligand>
        <name>Zn(2+)</name>
        <dbReference type="ChEBI" id="CHEBI:29105"/>
    </ligand>
</feature>
<evidence type="ECO:0000259" key="14">
    <source>
        <dbReference type="PROSITE" id="PS51915"/>
    </source>
</evidence>
<feature type="compositionally biased region" description="Basic and acidic residues" evidence="12">
    <location>
        <begin position="102"/>
        <end position="115"/>
    </location>
</feature>
<evidence type="ECO:0000256" key="11">
    <source>
        <dbReference type="PROSITE-ProRule" id="PRU01263"/>
    </source>
</evidence>
<dbReference type="FunFam" id="3.30.160.60:FF:000446">
    <property type="entry name" value="Zinc finger protein"/>
    <property type="match status" value="1"/>
</dbReference>
<evidence type="ECO:0000313" key="16">
    <source>
        <dbReference type="Proteomes" id="UP001516400"/>
    </source>
</evidence>
<feature type="binding site" evidence="11">
    <location>
        <position position="14"/>
    </location>
    <ligand>
        <name>Zn(2+)</name>
        <dbReference type="ChEBI" id="CHEBI:29105"/>
    </ligand>
</feature>
<evidence type="ECO:0000256" key="2">
    <source>
        <dbReference type="ARBA" id="ARBA00006991"/>
    </source>
</evidence>
<feature type="domain" description="C2H2-type" evidence="13">
    <location>
        <begin position="366"/>
        <end position="388"/>
    </location>
</feature>
<evidence type="ECO:0000256" key="9">
    <source>
        <dbReference type="ARBA" id="ARBA00023242"/>
    </source>
</evidence>
<dbReference type="InterPro" id="IPR036236">
    <property type="entry name" value="Znf_C2H2_sf"/>
</dbReference>
<evidence type="ECO:0000256" key="1">
    <source>
        <dbReference type="ARBA" id="ARBA00004123"/>
    </source>
</evidence>
<feature type="compositionally biased region" description="Acidic residues" evidence="12">
    <location>
        <begin position="178"/>
        <end position="189"/>
    </location>
</feature>
<dbReference type="SMART" id="SM00355">
    <property type="entry name" value="ZnF_C2H2"/>
    <property type="match status" value="10"/>
</dbReference>
<evidence type="ECO:0000256" key="4">
    <source>
        <dbReference type="ARBA" id="ARBA00022737"/>
    </source>
</evidence>
<evidence type="ECO:0000313" key="15">
    <source>
        <dbReference type="EMBL" id="KAL3284272.1"/>
    </source>
</evidence>
<feature type="region of interest" description="Disordered" evidence="12">
    <location>
        <begin position="93"/>
        <end position="233"/>
    </location>
</feature>
<evidence type="ECO:0000256" key="6">
    <source>
        <dbReference type="ARBA" id="ARBA00022833"/>
    </source>
</evidence>
<feature type="domain" description="C2H2-type" evidence="13">
    <location>
        <begin position="280"/>
        <end position="307"/>
    </location>
</feature>
<feature type="domain" description="C2H2-type" evidence="13">
    <location>
        <begin position="453"/>
        <end position="480"/>
    </location>
</feature>
<reference evidence="15 16" key="1">
    <citation type="journal article" date="2021" name="BMC Biol.">
        <title>Horizontally acquired antibacterial genes associated with adaptive radiation of ladybird beetles.</title>
        <authorList>
            <person name="Li H.S."/>
            <person name="Tang X.F."/>
            <person name="Huang Y.H."/>
            <person name="Xu Z.Y."/>
            <person name="Chen M.L."/>
            <person name="Du X.Y."/>
            <person name="Qiu B.Y."/>
            <person name="Chen P.T."/>
            <person name="Zhang W."/>
            <person name="Slipinski A."/>
            <person name="Escalona H.E."/>
            <person name="Waterhouse R.M."/>
            <person name="Zwick A."/>
            <person name="Pang H."/>
        </authorList>
    </citation>
    <scope>NUCLEOTIDE SEQUENCE [LARGE SCALE GENOMIC DNA]</scope>
    <source>
        <strain evidence="15">SYSU2018</strain>
    </source>
</reference>
<evidence type="ECO:0000256" key="5">
    <source>
        <dbReference type="ARBA" id="ARBA00022771"/>
    </source>
</evidence>
<dbReference type="PANTHER" id="PTHR24399:SF34">
    <property type="entry name" value="ZINC FINGER AND BTB DOMAIN-CONTAINING PROTEIN 39"/>
    <property type="match status" value="1"/>
</dbReference>
<evidence type="ECO:0000256" key="8">
    <source>
        <dbReference type="ARBA" id="ARBA00023163"/>
    </source>
</evidence>
<evidence type="ECO:0000256" key="3">
    <source>
        <dbReference type="ARBA" id="ARBA00022723"/>
    </source>
</evidence>
<dbReference type="SUPFAM" id="SSF57716">
    <property type="entry name" value="Glucocorticoid receptor-like (DNA-binding domain)"/>
    <property type="match status" value="1"/>
</dbReference>
<dbReference type="PROSITE" id="PS50157">
    <property type="entry name" value="ZINC_FINGER_C2H2_2"/>
    <property type="match status" value="9"/>
</dbReference>
<dbReference type="GO" id="GO:0008270">
    <property type="term" value="F:zinc ion binding"/>
    <property type="evidence" value="ECO:0007669"/>
    <property type="project" value="UniProtKB-UniRule"/>
</dbReference>
<gene>
    <name evidence="15" type="ORF">HHI36_018430</name>
</gene>
<organism evidence="15 16">
    <name type="scientific">Cryptolaemus montrouzieri</name>
    <dbReference type="NCBI Taxonomy" id="559131"/>
    <lineage>
        <taxon>Eukaryota</taxon>
        <taxon>Metazoa</taxon>
        <taxon>Ecdysozoa</taxon>
        <taxon>Arthropoda</taxon>
        <taxon>Hexapoda</taxon>
        <taxon>Insecta</taxon>
        <taxon>Pterygota</taxon>
        <taxon>Neoptera</taxon>
        <taxon>Endopterygota</taxon>
        <taxon>Coleoptera</taxon>
        <taxon>Polyphaga</taxon>
        <taxon>Cucujiformia</taxon>
        <taxon>Coccinelloidea</taxon>
        <taxon>Coccinellidae</taxon>
        <taxon>Scymninae</taxon>
        <taxon>Scymnini</taxon>
        <taxon>Cryptolaemus</taxon>
    </lineage>
</organism>
<evidence type="ECO:0000256" key="7">
    <source>
        <dbReference type="ARBA" id="ARBA00023015"/>
    </source>
</evidence>
<dbReference type="Gene3D" id="3.40.1800.20">
    <property type="match status" value="1"/>
</dbReference>
<proteinExistence type="inferred from homology"/>
<keyword evidence="8" id="KW-0804">Transcription</keyword>
<protein>
    <submittedName>
        <fullName evidence="15">Uncharacterized protein</fullName>
    </submittedName>
</protein>
<comment type="similarity">
    <text evidence="2">Belongs to the krueppel C2H2-type zinc-finger protein family.</text>
</comment>
<feature type="domain" description="C2H2-type" evidence="13">
    <location>
        <begin position="308"/>
        <end position="331"/>
    </location>
</feature>
<dbReference type="Proteomes" id="UP001516400">
    <property type="component" value="Unassembled WGS sequence"/>
</dbReference>
<dbReference type="Gene3D" id="3.30.160.60">
    <property type="entry name" value="Classic Zinc Finger"/>
    <property type="match status" value="8"/>
</dbReference>
<dbReference type="FunFam" id="3.30.160.60:FF:000464">
    <property type="entry name" value="Zinc finger and SCAN domain containing 25"/>
    <property type="match status" value="1"/>
</dbReference>
<feature type="domain" description="C2H2-type" evidence="13">
    <location>
        <begin position="338"/>
        <end position="363"/>
    </location>
</feature>
<dbReference type="SUPFAM" id="SSF57667">
    <property type="entry name" value="beta-beta-alpha zinc fingers"/>
    <property type="match status" value="5"/>
</dbReference>
<feature type="binding site" evidence="11">
    <location>
        <position position="60"/>
    </location>
    <ligand>
        <name>Zn(2+)</name>
        <dbReference type="ChEBI" id="CHEBI:29105"/>
    </ligand>
</feature>
<keyword evidence="9" id="KW-0539">Nucleus</keyword>
<keyword evidence="3 11" id="KW-0479">Metal-binding</keyword>
<dbReference type="GO" id="GO:0005634">
    <property type="term" value="C:nucleus"/>
    <property type="evidence" value="ECO:0007669"/>
    <property type="project" value="UniProtKB-SubCell"/>
</dbReference>
<dbReference type="Pfam" id="PF00096">
    <property type="entry name" value="zf-C2H2"/>
    <property type="match status" value="6"/>
</dbReference>
<feature type="domain" description="C2H2-type" evidence="13">
    <location>
        <begin position="425"/>
        <end position="452"/>
    </location>
</feature>
<feature type="compositionally biased region" description="Basic and acidic residues" evidence="12">
    <location>
        <begin position="153"/>
        <end position="162"/>
    </location>
</feature>
<sequence>MINHSDILQLCRLCLVEEKVNHSIFEETGDLRGIFQKITSCLPVSISKDDSLPKKICDSCSTKLDTFYQFWNETANAEKQLLQWLSQTTLGPLSKSGQADTNKSKMESTEVKQEAIDVSDSNLDNEESSDAKSYAMQPQLPFTTAVATPLPLGDKDSDEPVSKRPRRASAMKALEHMESEEDDEFEDGGADNYAKDSDESEKEEDETYPEGPSTSMDDQPGPSGMGKGPPDAQCLEPKIEVFITEDDDEDADSLFCCGKKFPSPNAKKKHRKQHHGPKKFSCEECKKMFACKYQLKVHSQTHIKTKEFKCTLCERSFKTDKYLENHMNYNHIRGTFRHQCAVCDKSYRSEKELTHHVETKHLGVVYRCDICFKDFYSDLYLKKHMLQHDESYVPPTVPCTQCDKVFSCKRSLTVHVESFHNGIRHICEICGKSLSTQYSLRLHMRIHSEEKPFACEICGKKFAKSSTRQDHLRIHTKQRPHICPKCGKGFTQRTPLITHIKSVHGNERPFQCQMCPKAFATKSLLKTHSKVHGKPLGSS</sequence>
<dbReference type="PROSITE" id="PS00028">
    <property type="entry name" value="ZINC_FINGER_C2H2_1"/>
    <property type="match status" value="9"/>
</dbReference>
<feature type="domain" description="ZAD" evidence="14">
    <location>
        <begin position="9"/>
        <end position="84"/>
    </location>
</feature>
<feature type="domain" description="C2H2-type" evidence="13">
    <location>
        <begin position="510"/>
        <end position="532"/>
    </location>
</feature>
<dbReference type="InterPro" id="IPR013087">
    <property type="entry name" value="Znf_C2H2_type"/>
</dbReference>
<keyword evidence="4" id="KW-0677">Repeat</keyword>
<keyword evidence="7" id="KW-0805">Transcription regulation</keyword>
<dbReference type="PANTHER" id="PTHR24399">
    <property type="entry name" value="ZINC FINGER AND BTB DOMAIN-CONTAINING"/>
    <property type="match status" value="1"/>
</dbReference>
<keyword evidence="6 11" id="KW-0862">Zinc</keyword>
<comment type="subcellular location">
    <subcellularLocation>
        <location evidence="1">Nucleus</location>
    </subcellularLocation>
</comment>
<dbReference type="FunFam" id="3.30.160.60:FF:000065">
    <property type="entry name" value="B-cell CLL/lymphoma 6, member B"/>
    <property type="match status" value="1"/>
</dbReference>
<evidence type="ECO:0000256" key="12">
    <source>
        <dbReference type="SAM" id="MobiDB-lite"/>
    </source>
</evidence>
<name>A0ABD2NZX6_9CUCU</name>
<keyword evidence="16" id="KW-1185">Reference proteome</keyword>
<accession>A0ABD2NZX6</accession>
<dbReference type="PROSITE" id="PS51915">
    <property type="entry name" value="ZAD"/>
    <property type="match status" value="1"/>
</dbReference>
<dbReference type="InterPro" id="IPR012934">
    <property type="entry name" value="Znf_AD"/>
</dbReference>
<dbReference type="SMART" id="SM00868">
    <property type="entry name" value="zf-AD"/>
    <property type="match status" value="1"/>
</dbReference>
<evidence type="ECO:0000256" key="10">
    <source>
        <dbReference type="PROSITE-ProRule" id="PRU00042"/>
    </source>
</evidence>
<evidence type="ECO:0000259" key="13">
    <source>
        <dbReference type="PROSITE" id="PS50157"/>
    </source>
</evidence>
<feature type="domain" description="C2H2-type" evidence="13">
    <location>
        <begin position="481"/>
        <end position="509"/>
    </location>
</feature>
<dbReference type="EMBL" id="JABFTP020000165">
    <property type="protein sequence ID" value="KAL3284272.1"/>
    <property type="molecule type" value="Genomic_DNA"/>
</dbReference>
<dbReference type="Pfam" id="PF07776">
    <property type="entry name" value="zf-AD"/>
    <property type="match status" value="1"/>
</dbReference>
<feature type="compositionally biased region" description="Acidic residues" evidence="12">
    <location>
        <begin position="198"/>
        <end position="208"/>
    </location>
</feature>
<feature type="domain" description="C2H2-type" evidence="13">
    <location>
        <begin position="397"/>
        <end position="425"/>
    </location>
</feature>
<keyword evidence="5 10" id="KW-0863">Zinc-finger</keyword>
<dbReference type="FunFam" id="3.30.160.60:FF:000621">
    <property type="entry name" value="FLT3-interacting zinc finger 1"/>
    <property type="match status" value="1"/>
</dbReference>
<dbReference type="AlphaFoldDB" id="A0ABD2NZX6"/>
<comment type="caution">
    <text evidence="15">The sequence shown here is derived from an EMBL/GenBank/DDBJ whole genome shotgun (WGS) entry which is preliminary data.</text>
</comment>